<evidence type="ECO:0000256" key="2">
    <source>
        <dbReference type="ARBA" id="ARBA00023125"/>
    </source>
</evidence>
<dbReference type="InterPro" id="IPR025996">
    <property type="entry name" value="MT1864/Rv1816-like_C"/>
</dbReference>
<evidence type="ECO:0000259" key="5">
    <source>
        <dbReference type="PROSITE" id="PS50977"/>
    </source>
</evidence>
<evidence type="ECO:0000256" key="3">
    <source>
        <dbReference type="ARBA" id="ARBA00023163"/>
    </source>
</evidence>
<keyword evidence="7" id="KW-1185">Reference proteome</keyword>
<evidence type="ECO:0000256" key="4">
    <source>
        <dbReference type="PROSITE-ProRule" id="PRU00335"/>
    </source>
</evidence>
<comment type="caution">
    <text evidence="6">The sequence shown here is derived from an EMBL/GenBank/DDBJ whole genome shotgun (WGS) entry which is preliminary data.</text>
</comment>
<dbReference type="Proteomes" id="UP001597368">
    <property type="component" value="Unassembled WGS sequence"/>
</dbReference>
<evidence type="ECO:0000256" key="1">
    <source>
        <dbReference type="ARBA" id="ARBA00023015"/>
    </source>
</evidence>
<dbReference type="InterPro" id="IPR036271">
    <property type="entry name" value="Tet_transcr_reg_TetR-rel_C_sf"/>
</dbReference>
<feature type="DNA-binding region" description="H-T-H motif" evidence="4">
    <location>
        <begin position="37"/>
        <end position="56"/>
    </location>
</feature>
<feature type="domain" description="HTH tetR-type" evidence="5">
    <location>
        <begin position="14"/>
        <end position="74"/>
    </location>
</feature>
<keyword evidence="2 4" id="KW-0238">DNA-binding</keyword>
<proteinExistence type="predicted"/>
<keyword evidence="1" id="KW-0805">Transcription regulation</keyword>
<organism evidence="6 7">
    <name type="scientific">Nonomuraea mangrovi</name>
    <dbReference type="NCBI Taxonomy" id="2316207"/>
    <lineage>
        <taxon>Bacteria</taxon>
        <taxon>Bacillati</taxon>
        <taxon>Actinomycetota</taxon>
        <taxon>Actinomycetes</taxon>
        <taxon>Streptosporangiales</taxon>
        <taxon>Streptosporangiaceae</taxon>
        <taxon>Nonomuraea</taxon>
    </lineage>
</organism>
<dbReference type="InterPro" id="IPR050109">
    <property type="entry name" value="HTH-type_TetR-like_transc_reg"/>
</dbReference>
<dbReference type="PANTHER" id="PTHR30055:SF243">
    <property type="entry name" value="HTH-TYPE TRANSCRIPTIONAL REGULATOR RV1816"/>
    <property type="match status" value="1"/>
</dbReference>
<name>A0ABW4TAJ3_9ACTN</name>
<dbReference type="Pfam" id="PF13305">
    <property type="entry name" value="TetR_C_33"/>
    <property type="match status" value="1"/>
</dbReference>
<dbReference type="SUPFAM" id="SSF48498">
    <property type="entry name" value="Tetracyclin repressor-like, C-terminal domain"/>
    <property type="match status" value="1"/>
</dbReference>
<dbReference type="PROSITE" id="PS50977">
    <property type="entry name" value="HTH_TETR_2"/>
    <property type="match status" value="1"/>
</dbReference>
<accession>A0ABW4TAJ3</accession>
<keyword evidence="3" id="KW-0804">Transcription</keyword>
<dbReference type="InterPro" id="IPR009057">
    <property type="entry name" value="Homeodomain-like_sf"/>
</dbReference>
<reference evidence="7" key="1">
    <citation type="journal article" date="2019" name="Int. J. Syst. Evol. Microbiol.">
        <title>The Global Catalogue of Microorganisms (GCM) 10K type strain sequencing project: providing services to taxonomists for standard genome sequencing and annotation.</title>
        <authorList>
            <consortium name="The Broad Institute Genomics Platform"/>
            <consortium name="The Broad Institute Genome Sequencing Center for Infectious Disease"/>
            <person name="Wu L."/>
            <person name="Ma J."/>
        </authorList>
    </citation>
    <scope>NUCLEOTIDE SEQUENCE [LARGE SCALE GENOMIC DNA]</scope>
    <source>
        <strain evidence="7">ICMP 6774ER</strain>
    </source>
</reference>
<dbReference type="RefSeq" id="WP_379580406.1">
    <property type="nucleotide sequence ID" value="NZ_JBHUFV010000068.1"/>
</dbReference>
<dbReference type="Gene3D" id="1.10.357.10">
    <property type="entry name" value="Tetracycline Repressor, domain 2"/>
    <property type="match status" value="1"/>
</dbReference>
<dbReference type="PANTHER" id="PTHR30055">
    <property type="entry name" value="HTH-TYPE TRANSCRIPTIONAL REGULATOR RUTR"/>
    <property type="match status" value="1"/>
</dbReference>
<evidence type="ECO:0000313" key="7">
    <source>
        <dbReference type="Proteomes" id="UP001597368"/>
    </source>
</evidence>
<sequence length="235" mass="25305">MSDHTMSRRDRLRAQTSAEIKTIAMKLMADGGPDAISLRAIAREMGMTAGAIYSYFATRDDLITTLIGDVYTSAVDAAEAARDAVPEADPGGRILAWAQAMRAWALANPEGFRLIYGDPVPGYRAPDDGPGQQAEARACGGLIGLVAAAWPTARASRSADRAYSWADFDPDLVAHVREDFPGLPPAGIAMTLRVWGRMHGLMALEIYGHLRLIHDPAAVYRDEMHDLIASLGLVS</sequence>
<gene>
    <name evidence="6" type="ORF">ACFSKW_43765</name>
</gene>
<dbReference type="SUPFAM" id="SSF46689">
    <property type="entry name" value="Homeodomain-like"/>
    <property type="match status" value="1"/>
</dbReference>
<protein>
    <submittedName>
        <fullName evidence="6">TetR/AcrR family transcriptional regulator</fullName>
    </submittedName>
</protein>
<dbReference type="InterPro" id="IPR001647">
    <property type="entry name" value="HTH_TetR"/>
</dbReference>
<dbReference type="EMBL" id="JBHUFV010000068">
    <property type="protein sequence ID" value="MFD1938413.1"/>
    <property type="molecule type" value="Genomic_DNA"/>
</dbReference>
<dbReference type="Pfam" id="PF00440">
    <property type="entry name" value="TetR_N"/>
    <property type="match status" value="1"/>
</dbReference>
<evidence type="ECO:0000313" key="6">
    <source>
        <dbReference type="EMBL" id="MFD1938413.1"/>
    </source>
</evidence>